<dbReference type="EMBL" id="LFYR01000580">
    <property type="protein sequence ID" value="KMZ73457.1"/>
    <property type="molecule type" value="Genomic_DNA"/>
</dbReference>
<name>A0A0K9PYZ5_ZOSMR</name>
<evidence type="ECO:0000256" key="1">
    <source>
        <dbReference type="SAM" id="MobiDB-lite"/>
    </source>
</evidence>
<evidence type="ECO:0000313" key="2">
    <source>
        <dbReference type="EMBL" id="KMZ73457.1"/>
    </source>
</evidence>
<feature type="region of interest" description="Disordered" evidence="1">
    <location>
        <begin position="187"/>
        <end position="234"/>
    </location>
</feature>
<sequence length="234" mass="26218">MQSHFVSSVDGQDGLPVKHEFLGGFRRNVMKVGQNEGNDPTFINSDHGCDFKPELNKRISTIHSPTTQLEDDDEDSKLEVCLQNTSISNKELEERLEELRCSLPPWVTRTQIAILLTFSGGDIVEAVSEFYEHETQLFEEANCDITPVFHTSSSDNNIIVCSSPTVNHQRSIKHVLVDKKLSKTSASISIKKSSKKKKRGSTSRSKMKRKEKIPSTSISSGSKQSSITNFFQKL</sequence>
<evidence type="ECO:0000313" key="3">
    <source>
        <dbReference type="Proteomes" id="UP000036987"/>
    </source>
</evidence>
<protein>
    <submittedName>
        <fullName evidence="2">Uncharacterized protein</fullName>
    </submittedName>
</protein>
<feature type="compositionally biased region" description="Low complexity" evidence="1">
    <location>
        <begin position="214"/>
        <end position="227"/>
    </location>
</feature>
<feature type="compositionally biased region" description="Basic residues" evidence="1">
    <location>
        <begin position="192"/>
        <end position="211"/>
    </location>
</feature>
<reference evidence="3" key="1">
    <citation type="journal article" date="2016" name="Nature">
        <title>The genome of the seagrass Zostera marina reveals angiosperm adaptation to the sea.</title>
        <authorList>
            <person name="Olsen J.L."/>
            <person name="Rouze P."/>
            <person name="Verhelst B."/>
            <person name="Lin Y.-C."/>
            <person name="Bayer T."/>
            <person name="Collen J."/>
            <person name="Dattolo E."/>
            <person name="De Paoli E."/>
            <person name="Dittami S."/>
            <person name="Maumus F."/>
            <person name="Michel G."/>
            <person name="Kersting A."/>
            <person name="Lauritano C."/>
            <person name="Lohaus R."/>
            <person name="Toepel M."/>
            <person name="Tonon T."/>
            <person name="Vanneste K."/>
            <person name="Amirebrahimi M."/>
            <person name="Brakel J."/>
            <person name="Bostroem C."/>
            <person name="Chovatia M."/>
            <person name="Grimwood J."/>
            <person name="Jenkins J.W."/>
            <person name="Jueterbock A."/>
            <person name="Mraz A."/>
            <person name="Stam W.T."/>
            <person name="Tice H."/>
            <person name="Bornberg-Bauer E."/>
            <person name="Green P.J."/>
            <person name="Pearson G.A."/>
            <person name="Procaccini G."/>
            <person name="Duarte C.M."/>
            <person name="Schmutz J."/>
            <person name="Reusch T.B.H."/>
            <person name="Van de Peer Y."/>
        </authorList>
    </citation>
    <scope>NUCLEOTIDE SEQUENCE [LARGE SCALE GENOMIC DNA]</scope>
    <source>
        <strain evidence="3">cv. Finnish</strain>
    </source>
</reference>
<accession>A0A0K9PYZ5</accession>
<dbReference type="AlphaFoldDB" id="A0A0K9PYZ5"/>
<dbReference type="Proteomes" id="UP000036987">
    <property type="component" value="Unassembled WGS sequence"/>
</dbReference>
<proteinExistence type="predicted"/>
<comment type="caution">
    <text evidence="2">The sequence shown here is derived from an EMBL/GenBank/DDBJ whole genome shotgun (WGS) entry which is preliminary data.</text>
</comment>
<dbReference type="STRING" id="29655.A0A0K9PYZ5"/>
<gene>
    <name evidence="2" type="ORF">ZOSMA_148G00050</name>
</gene>
<dbReference type="OrthoDB" id="1079583at2759"/>
<organism evidence="2 3">
    <name type="scientific">Zostera marina</name>
    <name type="common">Eelgrass</name>
    <dbReference type="NCBI Taxonomy" id="29655"/>
    <lineage>
        <taxon>Eukaryota</taxon>
        <taxon>Viridiplantae</taxon>
        <taxon>Streptophyta</taxon>
        <taxon>Embryophyta</taxon>
        <taxon>Tracheophyta</taxon>
        <taxon>Spermatophyta</taxon>
        <taxon>Magnoliopsida</taxon>
        <taxon>Liliopsida</taxon>
        <taxon>Zosteraceae</taxon>
        <taxon>Zostera</taxon>
    </lineage>
</organism>
<keyword evidence="3" id="KW-1185">Reference proteome</keyword>